<dbReference type="RefSeq" id="WP_168837506.1">
    <property type="nucleotide sequence ID" value="NZ_JABAIK010000020.1"/>
</dbReference>
<keyword evidence="2" id="KW-0408">Iron</keyword>
<dbReference type="CDD" id="cd02909">
    <property type="entry name" value="cupin_pirin_N"/>
    <property type="match status" value="1"/>
</dbReference>
<dbReference type="SUPFAM" id="SSF51182">
    <property type="entry name" value="RmlC-like cupins"/>
    <property type="match status" value="1"/>
</dbReference>
<feature type="binding site" evidence="2">
    <location>
        <position position="104"/>
    </location>
    <ligand>
        <name>Fe cation</name>
        <dbReference type="ChEBI" id="CHEBI:24875"/>
    </ligand>
</feature>
<dbReference type="EMBL" id="JABAIK010000020">
    <property type="protein sequence ID" value="NLS14411.1"/>
    <property type="molecule type" value="Genomic_DNA"/>
</dbReference>
<comment type="caution">
    <text evidence="6">The sequence shown here is derived from an EMBL/GenBank/DDBJ whole genome shotgun (WGS) entry which is preliminary data.</text>
</comment>
<dbReference type="InterPro" id="IPR008778">
    <property type="entry name" value="Pirin_C_dom"/>
</dbReference>
<comment type="similarity">
    <text evidence="1 3">Belongs to the pirin family.</text>
</comment>
<dbReference type="Pfam" id="PF05726">
    <property type="entry name" value="Pirin_C"/>
    <property type="match status" value="1"/>
</dbReference>
<dbReference type="PANTHER" id="PTHR13903:SF8">
    <property type="entry name" value="PIRIN"/>
    <property type="match status" value="1"/>
</dbReference>
<feature type="domain" description="Pirin N-terminal" evidence="4">
    <location>
        <begin position="32"/>
        <end position="120"/>
    </location>
</feature>
<dbReference type="PIRSF" id="PIRSF006232">
    <property type="entry name" value="Pirin"/>
    <property type="match status" value="1"/>
</dbReference>
<dbReference type="GO" id="GO:0046872">
    <property type="term" value="F:metal ion binding"/>
    <property type="evidence" value="ECO:0007669"/>
    <property type="project" value="UniProtKB-KW"/>
</dbReference>
<dbReference type="Pfam" id="PF02678">
    <property type="entry name" value="Pirin"/>
    <property type="match status" value="1"/>
</dbReference>
<organism evidence="6 7">
    <name type="scientific">Vibrio agarilyticus</name>
    <dbReference type="NCBI Taxonomy" id="2726741"/>
    <lineage>
        <taxon>Bacteria</taxon>
        <taxon>Pseudomonadati</taxon>
        <taxon>Pseudomonadota</taxon>
        <taxon>Gammaproteobacteria</taxon>
        <taxon>Vibrionales</taxon>
        <taxon>Vibrionaceae</taxon>
        <taxon>Vibrio</taxon>
    </lineage>
</organism>
<name>A0A7X8YIB8_9VIBR</name>
<feature type="domain" description="Pirin C-terminal" evidence="5">
    <location>
        <begin position="180"/>
        <end position="279"/>
    </location>
</feature>
<evidence type="ECO:0000313" key="6">
    <source>
        <dbReference type="EMBL" id="NLS14411.1"/>
    </source>
</evidence>
<dbReference type="Proteomes" id="UP000535589">
    <property type="component" value="Unassembled WGS sequence"/>
</dbReference>
<proteinExistence type="inferred from homology"/>
<dbReference type="InterPro" id="IPR012093">
    <property type="entry name" value="Pirin"/>
</dbReference>
<feature type="binding site" evidence="2">
    <location>
        <position position="60"/>
    </location>
    <ligand>
        <name>Fe cation</name>
        <dbReference type="ChEBI" id="CHEBI:24875"/>
    </ligand>
</feature>
<dbReference type="InterPro" id="IPR014710">
    <property type="entry name" value="RmlC-like_jellyroll"/>
</dbReference>
<reference evidence="6 7" key="1">
    <citation type="submission" date="2020-04" db="EMBL/GenBank/DDBJ databases">
        <title>Vibrio sp. SM6, a novel species isolated from seawater.</title>
        <authorList>
            <person name="Wang X."/>
        </authorList>
    </citation>
    <scope>NUCLEOTIDE SEQUENCE [LARGE SCALE GENOMIC DNA]</scope>
    <source>
        <strain evidence="6 7">SM6</strain>
    </source>
</reference>
<comment type="cofactor">
    <cofactor evidence="2">
        <name>Fe cation</name>
        <dbReference type="ChEBI" id="CHEBI:24875"/>
    </cofactor>
    <text evidence="2">Binds 1 Fe cation per subunit.</text>
</comment>
<evidence type="ECO:0000256" key="2">
    <source>
        <dbReference type="PIRSR" id="PIRSR006232-1"/>
    </source>
</evidence>
<evidence type="ECO:0000256" key="1">
    <source>
        <dbReference type="ARBA" id="ARBA00008416"/>
    </source>
</evidence>
<feature type="binding site" evidence="2">
    <location>
        <position position="102"/>
    </location>
    <ligand>
        <name>Fe cation</name>
        <dbReference type="ChEBI" id="CHEBI:24875"/>
    </ligand>
</feature>
<accession>A0A7X8YIB8</accession>
<protein>
    <submittedName>
        <fullName evidence="6">Pirin family protein</fullName>
    </submittedName>
</protein>
<dbReference type="Gene3D" id="2.60.120.10">
    <property type="entry name" value="Jelly Rolls"/>
    <property type="match status" value="2"/>
</dbReference>
<evidence type="ECO:0000259" key="4">
    <source>
        <dbReference type="Pfam" id="PF02678"/>
    </source>
</evidence>
<keyword evidence="7" id="KW-1185">Reference proteome</keyword>
<dbReference type="InterPro" id="IPR003829">
    <property type="entry name" value="Pirin_N_dom"/>
</dbReference>
<dbReference type="InterPro" id="IPR011051">
    <property type="entry name" value="RmlC_Cupin_sf"/>
</dbReference>
<evidence type="ECO:0000259" key="5">
    <source>
        <dbReference type="Pfam" id="PF05726"/>
    </source>
</evidence>
<sequence>MKTRHITKLINAHPASDGAGVKIHRIPGFNDTAFSPFLMIDEFKSTHRDDYIGGFPPHPHRGIETLTYMLEGHFQHRDSMGNVGELKAGGAQWMAAGRGVIHSEMPMMDRGALHGFQIWINQPARNKKQPAHYFELPSDQIVERTVTQQGTMRLLTGSVTIAGEQYQTGLRQSGVEATVLDWNGAKDELITLTLPNEFNVLLYVYQGEISIDGKSAKVGQLAQFSVGDVIQIESNMISGALLLAGQPINEPIVHHGPFVMNSLDEIEQAVNDYQTGKFEQYAVTSAKEPT</sequence>
<evidence type="ECO:0000313" key="7">
    <source>
        <dbReference type="Proteomes" id="UP000535589"/>
    </source>
</evidence>
<feature type="binding site" evidence="2">
    <location>
        <position position="58"/>
    </location>
    <ligand>
        <name>Fe cation</name>
        <dbReference type="ChEBI" id="CHEBI:24875"/>
    </ligand>
</feature>
<evidence type="ECO:0000256" key="3">
    <source>
        <dbReference type="RuleBase" id="RU003457"/>
    </source>
</evidence>
<dbReference type="CDD" id="cd02247">
    <property type="entry name" value="cupin_pirin_C"/>
    <property type="match status" value="1"/>
</dbReference>
<gene>
    <name evidence="6" type="ORF">HGP28_16140</name>
</gene>
<dbReference type="AlphaFoldDB" id="A0A7X8YIB8"/>
<dbReference type="PANTHER" id="PTHR13903">
    <property type="entry name" value="PIRIN-RELATED"/>
    <property type="match status" value="1"/>
</dbReference>
<keyword evidence="2" id="KW-0479">Metal-binding</keyword>